<sequence>MVPFNLVPDNLRDTQGVAQRMTRRHEQTSSSKMTKDNMDLRTNNDVNISLIHDIFFKNFTKRGLNAQHDANTMVFPSDDIVTNNTTGKSKNCPYGLCEEVENYPEGKIKNFISRSEVLKQYFDQMAIPSISFSNRFGEDGDPLCPTRTYTKFPKSATNTQNIAKILVNVDEYKQGVVYETCVKDGGQCSQANGFPDGYITTCKQKYAVRRLMAVSDNMDKPVFDDFELPSCCVCMIKKG</sequence>
<dbReference type="PANTHER" id="PTHR23199">
    <property type="entry name" value="NEUROTROPHIN 1-RELATED"/>
    <property type="match status" value="1"/>
</dbReference>
<keyword evidence="1" id="KW-0732">Signal</keyword>
<evidence type="ECO:0000256" key="4">
    <source>
        <dbReference type="SAM" id="MobiDB-lite"/>
    </source>
</evidence>
<dbReference type="FunFam" id="2.10.90.10:FF:000056">
    <property type="entry name" value="Protein spaetzle"/>
    <property type="match status" value="1"/>
</dbReference>
<evidence type="ECO:0000259" key="5">
    <source>
        <dbReference type="Pfam" id="PF16077"/>
    </source>
</evidence>
<dbReference type="GO" id="GO:0021556">
    <property type="term" value="P:central nervous system formation"/>
    <property type="evidence" value="ECO:0007669"/>
    <property type="project" value="TreeGrafter"/>
</dbReference>
<keyword evidence="7" id="KW-1185">Reference proteome</keyword>
<keyword evidence="2" id="KW-1015">Disulfide bond</keyword>
<accession>A0A9N9SFW9</accession>
<dbReference type="GO" id="GO:0008083">
    <property type="term" value="F:growth factor activity"/>
    <property type="evidence" value="ECO:0007669"/>
    <property type="project" value="TreeGrafter"/>
</dbReference>
<feature type="domain" description="Spaetzle" evidence="5">
    <location>
        <begin position="142"/>
        <end position="236"/>
    </location>
</feature>
<dbReference type="OrthoDB" id="6359065at2759"/>
<dbReference type="InterPro" id="IPR052444">
    <property type="entry name" value="Spz/Toll_ligand-like"/>
</dbReference>
<dbReference type="Pfam" id="PF16077">
    <property type="entry name" value="Spaetzle"/>
    <property type="match status" value="1"/>
</dbReference>
<evidence type="ECO:0000256" key="2">
    <source>
        <dbReference type="ARBA" id="ARBA00023157"/>
    </source>
</evidence>
<dbReference type="EMBL" id="OU896723">
    <property type="protein sequence ID" value="CAG9818069.1"/>
    <property type="molecule type" value="Genomic_DNA"/>
</dbReference>
<organism evidence="6 7">
    <name type="scientific">Phaedon cochleariae</name>
    <name type="common">Mustard beetle</name>
    <dbReference type="NCBI Taxonomy" id="80249"/>
    <lineage>
        <taxon>Eukaryota</taxon>
        <taxon>Metazoa</taxon>
        <taxon>Ecdysozoa</taxon>
        <taxon>Arthropoda</taxon>
        <taxon>Hexapoda</taxon>
        <taxon>Insecta</taxon>
        <taxon>Pterygota</taxon>
        <taxon>Neoptera</taxon>
        <taxon>Endopterygota</taxon>
        <taxon>Coleoptera</taxon>
        <taxon>Polyphaga</taxon>
        <taxon>Cucujiformia</taxon>
        <taxon>Chrysomeloidea</taxon>
        <taxon>Chrysomelidae</taxon>
        <taxon>Chrysomelinae</taxon>
        <taxon>Chrysomelini</taxon>
        <taxon>Phaedon</taxon>
    </lineage>
</organism>
<dbReference type="InterPro" id="IPR032104">
    <property type="entry name" value="Spaetzle"/>
</dbReference>
<protein>
    <recommendedName>
        <fullName evidence="5">Spaetzle domain-containing protein</fullName>
    </recommendedName>
</protein>
<evidence type="ECO:0000256" key="1">
    <source>
        <dbReference type="ARBA" id="ARBA00022729"/>
    </source>
</evidence>
<proteinExistence type="predicted"/>
<dbReference type="PANTHER" id="PTHR23199:SF12">
    <property type="entry name" value="NEUROTROPHIN 1-RELATED"/>
    <property type="match status" value="1"/>
</dbReference>
<dbReference type="Gene3D" id="2.10.90.10">
    <property type="entry name" value="Cystine-knot cytokines"/>
    <property type="match status" value="1"/>
</dbReference>
<reference evidence="6" key="2">
    <citation type="submission" date="2022-10" db="EMBL/GenBank/DDBJ databases">
        <authorList>
            <consortium name="ENA_rothamsted_submissions"/>
            <consortium name="culmorum"/>
            <person name="King R."/>
        </authorList>
    </citation>
    <scope>NUCLEOTIDE SEQUENCE</scope>
</reference>
<evidence type="ECO:0000313" key="7">
    <source>
        <dbReference type="Proteomes" id="UP001153737"/>
    </source>
</evidence>
<evidence type="ECO:0000256" key="3">
    <source>
        <dbReference type="ARBA" id="ARBA00023180"/>
    </source>
</evidence>
<keyword evidence="3" id="KW-0325">Glycoprotein</keyword>
<dbReference type="GO" id="GO:0045087">
    <property type="term" value="P:innate immune response"/>
    <property type="evidence" value="ECO:0007669"/>
    <property type="project" value="TreeGrafter"/>
</dbReference>
<evidence type="ECO:0000313" key="6">
    <source>
        <dbReference type="EMBL" id="CAG9818069.1"/>
    </source>
</evidence>
<name>A0A9N9SFW9_PHACE</name>
<dbReference type="GO" id="GO:0005615">
    <property type="term" value="C:extracellular space"/>
    <property type="evidence" value="ECO:0007669"/>
    <property type="project" value="UniProtKB-ARBA"/>
</dbReference>
<dbReference type="SUPFAM" id="SSF57501">
    <property type="entry name" value="Cystine-knot cytokines"/>
    <property type="match status" value="1"/>
</dbReference>
<reference evidence="6" key="1">
    <citation type="submission" date="2022-01" db="EMBL/GenBank/DDBJ databases">
        <authorList>
            <person name="King R."/>
        </authorList>
    </citation>
    <scope>NUCLEOTIDE SEQUENCE</scope>
</reference>
<dbReference type="Proteomes" id="UP001153737">
    <property type="component" value="Chromosome 17"/>
</dbReference>
<dbReference type="GO" id="GO:0005121">
    <property type="term" value="F:Toll binding"/>
    <property type="evidence" value="ECO:0007669"/>
    <property type="project" value="TreeGrafter"/>
</dbReference>
<gene>
    <name evidence="6" type="ORF">PHAECO_LOCUS5579</name>
</gene>
<feature type="region of interest" description="Disordered" evidence="4">
    <location>
        <begin position="17"/>
        <end position="39"/>
    </location>
</feature>
<dbReference type="InterPro" id="IPR029034">
    <property type="entry name" value="Cystine-knot_cytokine"/>
</dbReference>
<dbReference type="AlphaFoldDB" id="A0A9N9SFW9"/>